<name>A6INK1_RAT</name>
<reference evidence="1 2" key="1">
    <citation type="submission" date="2005-09" db="EMBL/GenBank/DDBJ databases">
        <authorList>
            <person name="Mural R.J."/>
            <person name="Li P.W."/>
            <person name="Adams M.D."/>
            <person name="Amanatides P.G."/>
            <person name="Baden-Tillson H."/>
            <person name="Barnstead M."/>
            <person name="Chin S.H."/>
            <person name="Dew I."/>
            <person name="Evans C.A."/>
            <person name="Ferriera S."/>
            <person name="Flanigan M."/>
            <person name="Fosler C."/>
            <person name="Glodek A."/>
            <person name="Gu Z."/>
            <person name="Holt R.A."/>
            <person name="Jennings D."/>
            <person name="Kraft C.L."/>
            <person name="Lu F."/>
            <person name="Nguyen T."/>
            <person name="Nusskern D.R."/>
            <person name="Pfannkoch C.M."/>
            <person name="Sitter C."/>
            <person name="Sutton G.G."/>
            <person name="Venter J.C."/>
            <person name="Wang Z."/>
            <person name="Woodage T."/>
            <person name="Zheng X.H."/>
            <person name="Zhong F."/>
        </authorList>
    </citation>
    <scope>NUCLEOTIDE SEQUENCE [LARGE SCALE GENOMIC DNA]</scope>
    <source>
        <strain>BN</strain>
        <strain evidence="2">Sprague-Dawley</strain>
    </source>
</reference>
<evidence type="ECO:0000313" key="2">
    <source>
        <dbReference type="Proteomes" id="UP000234681"/>
    </source>
</evidence>
<protein>
    <submittedName>
        <fullName evidence="1">RCG22394</fullName>
    </submittedName>
</protein>
<accession>A6INK1</accession>
<organism evidence="1 2">
    <name type="scientific">Rattus norvegicus</name>
    <name type="common">Rat</name>
    <dbReference type="NCBI Taxonomy" id="10116"/>
    <lineage>
        <taxon>Eukaryota</taxon>
        <taxon>Metazoa</taxon>
        <taxon>Chordata</taxon>
        <taxon>Craniata</taxon>
        <taxon>Vertebrata</taxon>
        <taxon>Euteleostomi</taxon>
        <taxon>Mammalia</taxon>
        <taxon>Eutheria</taxon>
        <taxon>Euarchontoglires</taxon>
        <taxon>Glires</taxon>
        <taxon>Rodentia</taxon>
        <taxon>Myomorpha</taxon>
        <taxon>Muroidea</taxon>
        <taxon>Muridae</taxon>
        <taxon>Murinae</taxon>
        <taxon>Rattus</taxon>
    </lineage>
</organism>
<gene>
    <name evidence="1" type="ORF">rCG_22394</name>
</gene>
<dbReference type="AlphaFoldDB" id="A6INK1"/>
<dbReference type="Proteomes" id="UP000234681">
    <property type="component" value="Chromosome 9"/>
</dbReference>
<evidence type="ECO:0000313" key="1">
    <source>
        <dbReference type="EMBL" id="EDL99209.1"/>
    </source>
</evidence>
<proteinExistence type="predicted"/>
<dbReference type="EMBL" id="CH473965">
    <property type="protein sequence ID" value="EDL99209.1"/>
    <property type="molecule type" value="Genomic_DNA"/>
</dbReference>
<sequence length="77" mass="8452">MHAPLTPVPQTLVFEHLICTLCDSLADVMKPLGGAPLLEDACHWGWTWRVYSLAPLVGCSLGFELAVEDVREMIVTS</sequence>